<dbReference type="Pfam" id="PF00032">
    <property type="entry name" value="Cytochrom_B_C"/>
    <property type="match status" value="1"/>
</dbReference>
<evidence type="ECO:0000259" key="17">
    <source>
        <dbReference type="PROSITE" id="PS51002"/>
    </source>
</evidence>
<keyword evidence="12 16" id="KW-0496">Mitochondrion</keyword>
<evidence type="ECO:0000256" key="3">
    <source>
        <dbReference type="ARBA" id="ARBA00022448"/>
    </source>
</evidence>
<comment type="cofactor">
    <cofactor evidence="15">
        <name>heme</name>
        <dbReference type="ChEBI" id="CHEBI:30413"/>
    </cofactor>
    <text evidence="15">Binds 2 heme groups non-covalently.</text>
</comment>
<dbReference type="GO" id="GO:0005743">
    <property type="term" value="C:mitochondrial inner membrane"/>
    <property type="evidence" value="ECO:0007669"/>
    <property type="project" value="UniProtKB-SubCell"/>
</dbReference>
<dbReference type="InterPro" id="IPR048260">
    <property type="entry name" value="Cytochrome_b_C_euk/bac"/>
</dbReference>
<dbReference type="PANTHER" id="PTHR19271:SF16">
    <property type="entry name" value="CYTOCHROME B"/>
    <property type="match status" value="1"/>
</dbReference>
<feature type="transmembrane region" description="Helical" evidence="16">
    <location>
        <begin position="302"/>
        <end position="319"/>
    </location>
</feature>
<protein>
    <recommendedName>
        <fullName evidence="2 16">Cytochrome b</fullName>
    </recommendedName>
</protein>
<keyword evidence="7 15" id="KW-0479">Metal-binding</keyword>
<dbReference type="CDD" id="cd00284">
    <property type="entry name" value="Cytochrome_b_N"/>
    <property type="match status" value="1"/>
</dbReference>
<evidence type="ECO:0000256" key="7">
    <source>
        <dbReference type="ARBA" id="ARBA00022723"/>
    </source>
</evidence>
<gene>
    <name evidence="19" type="primary">cob</name>
</gene>
<feature type="transmembrane region" description="Helical" evidence="16">
    <location>
        <begin position="236"/>
        <end position="258"/>
    </location>
</feature>
<dbReference type="PANTHER" id="PTHR19271">
    <property type="entry name" value="CYTOCHROME B"/>
    <property type="match status" value="1"/>
</dbReference>
<dbReference type="RefSeq" id="YP_009370850.1">
    <property type="nucleotide sequence ID" value="NC_034798.1"/>
</dbReference>
<feature type="domain" description="Cytochrome b/b6 C-terminal region profile" evidence="18">
    <location>
        <begin position="222"/>
        <end position="392"/>
    </location>
</feature>
<comment type="subcellular location">
    <subcellularLocation>
        <location evidence="1">Mitochondrion inner membrane</location>
        <topology evidence="1">Multi-pass membrane protein</topology>
    </subcellularLocation>
</comment>
<keyword evidence="13 16" id="KW-0472">Membrane</keyword>
<dbReference type="PROSITE" id="PS51002">
    <property type="entry name" value="CYTB_NTER"/>
    <property type="match status" value="1"/>
</dbReference>
<evidence type="ECO:0000256" key="8">
    <source>
        <dbReference type="ARBA" id="ARBA00022792"/>
    </source>
</evidence>
<dbReference type="GO" id="GO:0045275">
    <property type="term" value="C:respiratory chain complex III"/>
    <property type="evidence" value="ECO:0007669"/>
    <property type="project" value="InterPro"/>
</dbReference>
<dbReference type="Pfam" id="PF00033">
    <property type="entry name" value="Cytochrome_B"/>
    <property type="match status" value="1"/>
</dbReference>
<evidence type="ECO:0000313" key="19">
    <source>
        <dbReference type="EMBL" id="ARO48016.1"/>
    </source>
</evidence>
<sequence>MRLYNVNLKQSNVAFVNLFYQTLNDFLIKYPVPYNINYFYNFGVMSGLFLAIQIITGIFLTMHYTPHIEYAFYSVDHIMRDISNGWLIRYMHSNGASMFFVVVYMHIIRGLYYGSYRYPRTFVWNIGVTIYILMMGTAFLGYVLPWGQMSFWAATVITNFLSVIPYFGTEIVQWVWGGFSINNATLNRFFCLHYLMPFVILALVILHILVLHNYGSTNPMSFLSKRIDKISFYPYFYVKDLFSIAVFFLMYFLFIFYYPDVLSHSDNYIPANPLNTPAHIVPEWYFLPYYAILRSIPNKTQGIIVMFISIFTLFFYPMLNNGFFNNPIFSFLGKIFFWIFLSNFFFLGILGAKNPETPYVQLGLICSHIHLLIVFAVYPIVTILSNANYNVNSFYVNCRCITKL</sequence>
<feature type="transmembrane region" description="Helical" evidence="16">
    <location>
        <begin position="331"/>
        <end position="352"/>
    </location>
</feature>
<comment type="similarity">
    <text evidence="16">Belongs to the cytochrome b family.</text>
</comment>
<evidence type="ECO:0000256" key="6">
    <source>
        <dbReference type="ARBA" id="ARBA00022692"/>
    </source>
</evidence>
<feature type="binding site" description="axial binding residue" evidence="15">
    <location>
        <position position="193"/>
    </location>
    <ligand>
        <name>heme b</name>
        <dbReference type="ChEBI" id="CHEBI:60344"/>
        <label>b562</label>
    </ligand>
    <ligandPart>
        <name>Fe</name>
        <dbReference type="ChEBI" id="CHEBI:18248"/>
    </ligandPart>
</feature>
<dbReference type="InterPro" id="IPR027387">
    <property type="entry name" value="Cytb/b6-like_sf"/>
</dbReference>
<feature type="transmembrane region" description="Helical" evidence="16">
    <location>
        <begin position="358"/>
        <end position="381"/>
    </location>
</feature>
<keyword evidence="5 16" id="KW-0679">Respiratory chain</keyword>
<dbReference type="SUPFAM" id="SSF81342">
    <property type="entry name" value="Transmembrane di-heme cytochromes"/>
    <property type="match status" value="1"/>
</dbReference>
<proteinExistence type="inferred from homology"/>
<dbReference type="AlphaFoldDB" id="A0A1W6R298"/>
<keyword evidence="9 16" id="KW-0249">Electron transport</keyword>
<accession>A0A1W6R298</accession>
<reference evidence="19" key="1">
    <citation type="journal article" date="2017" name="Genome Biol. Evol.">
        <title>Mitochondrial Genome Evolution and a Novel RNA Editing System in Deep-Branching Heteroloboseids.</title>
        <authorList>
            <person name="Yang J."/>
            <person name="Harding T."/>
            <person name="Kamikawa R."/>
            <person name="Simpson A.G.B."/>
            <person name="Roger A.J."/>
        </authorList>
    </citation>
    <scope>NUCLEOTIDE SEQUENCE</scope>
    <source>
        <strain evidence="19">AS12B</strain>
    </source>
</reference>
<comment type="function">
    <text evidence="16">Component of the ubiquinol-cytochrome c reductase complex (complex III or cytochrome b-c1 complex) that is part of the mitochondrial respiratory chain. The b-c1 complex mediates electron transfer from ubiquinol to cytochrome c. Contributes to the generation of a proton gradient across the mitochondrial membrane that is then used for ATP synthesis.</text>
</comment>
<evidence type="ECO:0000256" key="12">
    <source>
        <dbReference type="ARBA" id="ARBA00023128"/>
    </source>
</evidence>
<evidence type="ECO:0000256" key="2">
    <source>
        <dbReference type="ARBA" id="ARBA00013531"/>
    </source>
</evidence>
<keyword evidence="3 16" id="KW-0813">Transport</keyword>
<evidence type="ECO:0000259" key="18">
    <source>
        <dbReference type="PROSITE" id="PS51003"/>
    </source>
</evidence>
<evidence type="ECO:0000256" key="10">
    <source>
        <dbReference type="ARBA" id="ARBA00022989"/>
    </source>
</evidence>
<feature type="binding site" description="axial binding residue" evidence="15">
    <location>
        <position position="106"/>
    </location>
    <ligand>
        <name>heme b</name>
        <dbReference type="ChEBI" id="CHEBI:60344"/>
        <label>b566</label>
    </ligand>
    <ligandPart>
        <name>Fe</name>
        <dbReference type="ChEBI" id="CHEBI:18248"/>
    </ligandPart>
</feature>
<evidence type="ECO:0000256" key="15">
    <source>
        <dbReference type="PIRSR" id="PIRSR038885-2"/>
    </source>
</evidence>
<keyword evidence="4 15" id="KW-0349">Heme</keyword>
<keyword evidence="6 16" id="KW-0812">Transmembrane</keyword>
<evidence type="ECO:0000256" key="16">
    <source>
        <dbReference type="RuleBase" id="RU362117"/>
    </source>
</evidence>
<dbReference type="Gene3D" id="1.20.810.10">
    <property type="entry name" value="Cytochrome Bc1 Complex, Chain C"/>
    <property type="match status" value="1"/>
</dbReference>
<dbReference type="InterPro" id="IPR036150">
    <property type="entry name" value="Cyt_b/b6_C_sf"/>
</dbReference>
<feature type="binding site" description="axial binding residue" evidence="15">
    <location>
        <position position="92"/>
    </location>
    <ligand>
        <name>heme b</name>
        <dbReference type="ChEBI" id="CHEBI:60344"/>
        <label>b562</label>
    </ligand>
    <ligandPart>
        <name>Fe</name>
        <dbReference type="ChEBI" id="CHEBI:18248"/>
    </ligandPart>
</feature>
<organism evidence="19">
    <name type="scientific">Pharyngomonas kirbyi</name>
    <dbReference type="NCBI Taxonomy" id="63601"/>
    <lineage>
        <taxon>Eukaryota</taxon>
        <taxon>Discoba</taxon>
        <taxon>Heterolobosea</taxon>
        <taxon>Pharyngomonada</taxon>
        <taxon>Pharyngomonas</taxon>
    </lineage>
</organism>
<dbReference type="GO" id="GO:0006122">
    <property type="term" value="P:mitochondrial electron transport, ubiquinol to cytochrome c"/>
    <property type="evidence" value="ECO:0007669"/>
    <property type="project" value="TreeGrafter"/>
</dbReference>
<dbReference type="PROSITE" id="PS51003">
    <property type="entry name" value="CYTB_CTER"/>
    <property type="match status" value="1"/>
</dbReference>
<dbReference type="InterPro" id="IPR016174">
    <property type="entry name" value="Di-haem_cyt_TM"/>
</dbReference>
<keyword evidence="11 15" id="KW-0408">Iron</keyword>
<feature type="transmembrane region" description="Helical" evidence="16">
    <location>
        <begin position="122"/>
        <end position="144"/>
    </location>
</feature>
<feature type="domain" description="Cytochrome b/b6 N-terminal region profile" evidence="17">
    <location>
        <begin position="5"/>
        <end position="220"/>
    </location>
</feature>
<keyword evidence="8" id="KW-0999">Mitochondrion inner membrane</keyword>
<feature type="transmembrane region" description="Helical" evidence="16">
    <location>
        <begin position="38"/>
        <end position="60"/>
    </location>
</feature>
<feature type="binding site" description="axial binding residue" evidence="15">
    <location>
        <position position="207"/>
    </location>
    <ligand>
        <name>heme b</name>
        <dbReference type="ChEBI" id="CHEBI:60344"/>
        <label>b566</label>
    </ligand>
    <ligandPart>
        <name>Fe</name>
        <dbReference type="ChEBI" id="CHEBI:18248"/>
    </ligandPart>
</feature>
<feature type="transmembrane region" description="Helical" evidence="16">
    <location>
        <begin position="151"/>
        <end position="174"/>
    </location>
</feature>
<dbReference type="GO" id="GO:0008121">
    <property type="term" value="F:quinol-cytochrome-c reductase activity"/>
    <property type="evidence" value="ECO:0007669"/>
    <property type="project" value="InterPro"/>
</dbReference>
<feature type="binding site" evidence="14">
    <location>
        <position position="212"/>
    </location>
    <ligand>
        <name>a ubiquinone</name>
        <dbReference type="ChEBI" id="CHEBI:16389"/>
    </ligand>
</feature>
<dbReference type="CDD" id="cd00290">
    <property type="entry name" value="cytochrome_b_C"/>
    <property type="match status" value="1"/>
</dbReference>
<geneLocation type="mitochondrion" evidence="19"/>
<dbReference type="InterPro" id="IPR048259">
    <property type="entry name" value="Cytochrome_b_N_euk/bac"/>
</dbReference>
<dbReference type="InterPro" id="IPR005797">
    <property type="entry name" value="Cyt_b/b6_N"/>
</dbReference>
<dbReference type="GeneID" id="32891834"/>
<dbReference type="EMBL" id="KX891215">
    <property type="protein sequence ID" value="ARO48016.1"/>
    <property type="molecule type" value="Genomic_DNA"/>
</dbReference>
<evidence type="ECO:0000256" key="11">
    <source>
        <dbReference type="ARBA" id="ARBA00023004"/>
    </source>
</evidence>
<dbReference type="InterPro" id="IPR005798">
    <property type="entry name" value="Cyt_b/b6_C"/>
</dbReference>
<feature type="transmembrane region" description="Helical" evidence="16">
    <location>
        <begin position="194"/>
        <end position="215"/>
    </location>
</feature>
<dbReference type="GO" id="GO:0046872">
    <property type="term" value="F:metal ion binding"/>
    <property type="evidence" value="ECO:0007669"/>
    <property type="project" value="UniProtKB-UniRule"/>
</dbReference>
<name>A0A1W6R298_9EUKA</name>
<dbReference type="PIRSF" id="PIRSF038885">
    <property type="entry name" value="COB"/>
    <property type="match status" value="1"/>
</dbReference>
<feature type="transmembrane region" description="Helical" evidence="16">
    <location>
        <begin position="96"/>
        <end position="116"/>
    </location>
</feature>
<comment type="cofactor">
    <cofactor evidence="16">
        <name>heme b</name>
        <dbReference type="ChEBI" id="CHEBI:60344"/>
    </cofactor>
    <text evidence="16">Binds 2 heme groups non-covalently.</text>
</comment>
<evidence type="ECO:0000256" key="4">
    <source>
        <dbReference type="ARBA" id="ARBA00022617"/>
    </source>
</evidence>
<evidence type="ECO:0000256" key="9">
    <source>
        <dbReference type="ARBA" id="ARBA00022982"/>
    </source>
</evidence>
<evidence type="ECO:0000256" key="13">
    <source>
        <dbReference type="ARBA" id="ARBA00023136"/>
    </source>
</evidence>
<dbReference type="InterPro" id="IPR030689">
    <property type="entry name" value="Cytochrome_b"/>
</dbReference>
<dbReference type="GO" id="GO:0016491">
    <property type="term" value="F:oxidoreductase activity"/>
    <property type="evidence" value="ECO:0007669"/>
    <property type="project" value="UniProtKB-UniRule"/>
</dbReference>
<keyword evidence="10 16" id="KW-1133">Transmembrane helix</keyword>
<dbReference type="SUPFAM" id="SSF81648">
    <property type="entry name" value="a domain/subunit of cytochrome bc1 complex (Ubiquinol-cytochrome c reductase)"/>
    <property type="match status" value="1"/>
</dbReference>
<evidence type="ECO:0000256" key="1">
    <source>
        <dbReference type="ARBA" id="ARBA00004448"/>
    </source>
</evidence>
<evidence type="ECO:0000256" key="5">
    <source>
        <dbReference type="ARBA" id="ARBA00022660"/>
    </source>
</evidence>
<evidence type="ECO:0000256" key="14">
    <source>
        <dbReference type="PIRSR" id="PIRSR038885-1"/>
    </source>
</evidence>